<dbReference type="EMBL" id="HBUF01524595">
    <property type="protein sequence ID" value="CAG6749877.1"/>
    <property type="molecule type" value="Transcribed_RNA"/>
</dbReference>
<dbReference type="EMBL" id="HBUF01524596">
    <property type="protein sequence ID" value="CAG6749880.1"/>
    <property type="molecule type" value="Transcribed_RNA"/>
</dbReference>
<reference evidence="1" key="1">
    <citation type="submission" date="2021-05" db="EMBL/GenBank/DDBJ databases">
        <authorList>
            <person name="Alioto T."/>
            <person name="Alioto T."/>
            <person name="Gomez Garrido J."/>
        </authorList>
    </citation>
    <scope>NUCLEOTIDE SEQUENCE</scope>
</reference>
<dbReference type="EMBL" id="HBUF01524594">
    <property type="protein sequence ID" value="CAG6749875.1"/>
    <property type="molecule type" value="Transcribed_RNA"/>
</dbReference>
<protein>
    <submittedName>
        <fullName evidence="1">Uncharacterized protein</fullName>
    </submittedName>
</protein>
<dbReference type="AlphaFoldDB" id="A0A8D9EFH9"/>
<organism evidence="1">
    <name type="scientific">Cacopsylla melanoneura</name>
    <dbReference type="NCBI Taxonomy" id="428564"/>
    <lineage>
        <taxon>Eukaryota</taxon>
        <taxon>Metazoa</taxon>
        <taxon>Ecdysozoa</taxon>
        <taxon>Arthropoda</taxon>
        <taxon>Hexapoda</taxon>
        <taxon>Insecta</taxon>
        <taxon>Pterygota</taxon>
        <taxon>Neoptera</taxon>
        <taxon>Paraneoptera</taxon>
        <taxon>Hemiptera</taxon>
        <taxon>Sternorrhyncha</taxon>
        <taxon>Psylloidea</taxon>
        <taxon>Psyllidae</taxon>
        <taxon>Psyllinae</taxon>
        <taxon>Cacopsylla</taxon>
    </lineage>
</organism>
<sequence>MEQPVPLHTGTGRTGEPVQCEQLVLVYNRLAHATGIGDSAHSRVDTNGRRHLVVLHAHHGLLVHGQLGRLPHHPDPGLPLFRRRRAPGPECHQIRRQSRRIDAELLQGIEKRNLPENVELHGGQLPRCDAQDKRRRCQSSQQQRGLRLSNGVQLYSI</sequence>
<accession>A0A8D9EFH9</accession>
<name>A0A8D9EFH9_9HEMI</name>
<dbReference type="EMBL" id="HBUF01524597">
    <property type="protein sequence ID" value="CAG6749882.1"/>
    <property type="molecule type" value="Transcribed_RNA"/>
</dbReference>
<proteinExistence type="predicted"/>
<evidence type="ECO:0000313" key="1">
    <source>
        <dbReference type="EMBL" id="CAG6749880.1"/>
    </source>
</evidence>